<keyword evidence="1" id="KW-0175">Coiled coil</keyword>
<protein>
    <recommendedName>
        <fullName evidence="5">DUF4412 domain-containing protein</fullName>
    </recommendedName>
</protein>
<feature type="chain" id="PRO_5045826787" description="DUF4412 domain-containing protein" evidence="2">
    <location>
        <begin position="21"/>
        <end position="548"/>
    </location>
</feature>
<dbReference type="EMBL" id="CAKLPY010000002">
    <property type="protein sequence ID" value="CAH0996519.1"/>
    <property type="molecule type" value="Genomic_DNA"/>
</dbReference>
<evidence type="ECO:0000313" key="3">
    <source>
        <dbReference type="EMBL" id="CAH0996519.1"/>
    </source>
</evidence>
<name>A0ABM9ARF7_9BACT</name>
<gene>
    <name evidence="3" type="ORF">EMA8858_02651</name>
</gene>
<organism evidence="3 4">
    <name type="scientific">Emticicia aquatica</name>
    <dbReference type="NCBI Taxonomy" id="1681835"/>
    <lineage>
        <taxon>Bacteria</taxon>
        <taxon>Pseudomonadati</taxon>
        <taxon>Bacteroidota</taxon>
        <taxon>Cytophagia</taxon>
        <taxon>Cytophagales</taxon>
        <taxon>Leadbetterellaceae</taxon>
        <taxon>Emticicia</taxon>
    </lineage>
</organism>
<dbReference type="Proteomes" id="UP000837932">
    <property type="component" value="Unassembled WGS sequence"/>
</dbReference>
<reference evidence="3" key="1">
    <citation type="submission" date="2021-12" db="EMBL/GenBank/DDBJ databases">
        <authorList>
            <person name="Rodrigo-Torres L."/>
            <person name="Arahal R. D."/>
            <person name="Lucena T."/>
        </authorList>
    </citation>
    <scope>NUCLEOTIDE SEQUENCE</scope>
    <source>
        <strain evidence="3">CECT 8858</strain>
    </source>
</reference>
<evidence type="ECO:0000256" key="1">
    <source>
        <dbReference type="SAM" id="Coils"/>
    </source>
</evidence>
<proteinExistence type="predicted"/>
<keyword evidence="2" id="KW-0732">Signal</keyword>
<comment type="caution">
    <text evidence="3">The sequence shown here is derived from an EMBL/GenBank/DDBJ whole genome shotgun (WGS) entry which is preliminary data.</text>
</comment>
<accession>A0ABM9ARF7</accession>
<evidence type="ECO:0000313" key="4">
    <source>
        <dbReference type="Proteomes" id="UP000837932"/>
    </source>
</evidence>
<feature type="coiled-coil region" evidence="1">
    <location>
        <begin position="117"/>
        <end position="144"/>
    </location>
</feature>
<keyword evidence="4" id="KW-1185">Reference proteome</keyword>
<evidence type="ECO:0008006" key="5">
    <source>
        <dbReference type="Google" id="ProtNLM"/>
    </source>
</evidence>
<evidence type="ECO:0000256" key="2">
    <source>
        <dbReference type="SAM" id="SignalP"/>
    </source>
</evidence>
<sequence length="548" mass="62260">MFMKNILKFILVLLSFLSQAQGNLKASLDKVKNYVKEIKLEKTSVNQQFSYDDKAPYDIKITITNTDSKGKNNEEMYEFNLGLMGDIKRSASSKEMKVELSSQKNLKVIRYTKGDEMQNYENKIELLSDNIDDARELEKNLKDAIIAAKTAWESSIKLPKEDLNALQSWFEQNIKDVTAEKVSFKQIFKKSSIYKDHASISFEENDGKKTVEMKSDFSWGDLNEGSAELKISGKEIYVSAKSKNDFIRSQQGSVMKGYDDEIKIYAQTPSEGSVLLIAIQKIIPAAKKELQARLPKVATKEDGFKILKDRTKDFKVNESNYIQKISPSCLTTYNLKSEIKSKILDQTFKFNFGDLFDYKLSVSKEVIKITAKVLDNKKFIQYTKDGALQNYDNSVEFIVGDLEDARYLAEAMPVVSKGCKSNVAASDFNYLTSKLKSIENPRQDLILQDDTDKCKWKLTSTLAESKKSVESISEWNLYDIDAKKIDIEVSGKTVGITAYTLNKEKFIKLTKDNKPGFSSEINFIVNDVEDAQKSLATFRALVESCKKQ</sequence>
<feature type="signal peptide" evidence="2">
    <location>
        <begin position="1"/>
        <end position="20"/>
    </location>
</feature>